<evidence type="ECO:0000313" key="2">
    <source>
        <dbReference type="Proteomes" id="UP000655830"/>
    </source>
</evidence>
<evidence type="ECO:0000313" key="1">
    <source>
        <dbReference type="EMBL" id="MBC8580206.1"/>
    </source>
</evidence>
<dbReference type="AlphaFoldDB" id="A0A926IF55"/>
<accession>A0A926IF55</accession>
<dbReference type="RefSeq" id="WP_249333078.1">
    <property type="nucleotide sequence ID" value="NZ_JACRSY010000018.1"/>
</dbReference>
<keyword evidence="2" id="KW-1185">Reference proteome</keyword>
<dbReference type="EMBL" id="JACRSY010000018">
    <property type="protein sequence ID" value="MBC8580206.1"/>
    <property type="molecule type" value="Genomic_DNA"/>
</dbReference>
<comment type="caution">
    <text evidence="1">The sequence shown here is derived from an EMBL/GenBank/DDBJ whole genome shotgun (WGS) entry which is preliminary data.</text>
</comment>
<organism evidence="1 2">
    <name type="scientific">Zhenhengia yiwuensis</name>
    <dbReference type="NCBI Taxonomy" id="2763666"/>
    <lineage>
        <taxon>Bacteria</taxon>
        <taxon>Bacillati</taxon>
        <taxon>Bacillota</taxon>
        <taxon>Clostridia</taxon>
        <taxon>Lachnospirales</taxon>
        <taxon>Lachnospiraceae</taxon>
        <taxon>Zhenhengia</taxon>
    </lineage>
</organism>
<reference evidence="1" key="1">
    <citation type="submission" date="2020-08" db="EMBL/GenBank/DDBJ databases">
        <title>Genome public.</title>
        <authorList>
            <person name="Liu C."/>
            <person name="Sun Q."/>
        </authorList>
    </citation>
    <scope>NUCLEOTIDE SEQUENCE</scope>
    <source>
        <strain evidence="1">NSJ-12</strain>
    </source>
</reference>
<gene>
    <name evidence="1" type="ORF">H8718_11790</name>
</gene>
<name>A0A926IF55_9FIRM</name>
<sequence>MSGKFGENKVEINPENTSSSIDSILQIDAQPIGIVAVNEGYDGKYEFFQELNSKKDNKDKETR</sequence>
<proteinExistence type="predicted"/>
<dbReference type="Proteomes" id="UP000655830">
    <property type="component" value="Unassembled WGS sequence"/>
</dbReference>
<protein>
    <submittedName>
        <fullName evidence="1">Uncharacterized protein</fullName>
    </submittedName>
</protein>